<proteinExistence type="predicted"/>
<reference evidence="1 2" key="1">
    <citation type="submission" date="2024-12" db="EMBL/GenBank/DDBJ databases">
        <authorList>
            <person name="Lee Y."/>
        </authorList>
    </citation>
    <scope>NUCLEOTIDE SEQUENCE [LARGE SCALE GENOMIC DNA]</scope>
    <source>
        <strain evidence="1 2">03SUJ4</strain>
    </source>
</reference>
<protein>
    <recommendedName>
        <fullName evidence="3">Outer membrane protein beta-barrel domain-containing protein</fullName>
    </recommendedName>
</protein>
<keyword evidence="2" id="KW-1185">Reference proteome</keyword>
<organism evidence="1 2">
    <name type="scientific">Terriglobus aquaticus</name>
    <dbReference type="NCBI Taxonomy" id="940139"/>
    <lineage>
        <taxon>Bacteria</taxon>
        <taxon>Pseudomonadati</taxon>
        <taxon>Acidobacteriota</taxon>
        <taxon>Terriglobia</taxon>
        <taxon>Terriglobales</taxon>
        <taxon>Acidobacteriaceae</taxon>
        <taxon>Terriglobus</taxon>
    </lineage>
</organism>
<dbReference type="RefSeq" id="WP_263412769.1">
    <property type="nucleotide sequence ID" value="NZ_BAABBH010000001.1"/>
</dbReference>
<gene>
    <name evidence="1" type="ORF">ACK2TP_08070</name>
</gene>
<name>A0ABW9KIU9_9BACT</name>
<dbReference type="InterPro" id="IPR011250">
    <property type="entry name" value="OMP/PagP_B-barrel"/>
</dbReference>
<evidence type="ECO:0008006" key="3">
    <source>
        <dbReference type="Google" id="ProtNLM"/>
    </source>
</evidence>
<evidence type="ECO:0000313" key="2">
    <source>
        <dbReference type="Proteomes" id="UP001634747"/>
    </source>
</evidence>
<sequence length="213" mass="23652">MSASRPQRTAYLRRIPRTLGTLDGLLRTLAFLVVCMLGSRTAMSQALPTATGPGSNITLGGAFSIYQEDYGKQYLGGASIYTDIHPYWRYGIEAEARWLRLNQSEEVTESTYLVGPRVIVSPHARAFEPYVKMLFGAGRISLPFHYAQGGFLAYAPGGGVDYSLNNTVKVRVIDFEYQRWPDFPYGALSPYGISFGISVRLNPMRLLPSGTHR</sequence>
<dbReference type="SUPFAM" id="SSF56925">
    <property type="entry name" value="OMPA-like"/>
    <property type="match status" value="1"/>
</dbReference>
<accession>A0ABW9KIU9</accession>
<dbReference type="EMBL" id="JBJYXY010000001">
    <property type="protein sequence ID" value="MFN2975717.1"/>
    <property type="molecule type" value="Genomic_DNA"/>
</dbReference>
<dbReference type="Proteomes" id="UP001634747">
    <property type="component" value="Unassembled WGS sequence"/>
</dbReference>
<evidence type="ECO:0000313" key="1">
    <source>
        <dbReference type="EMBL" id="MFN2975717.1"/>
    </source>
</evidence>
<comment type="caution">
    <text evidence="1">The sequence shown here is derived from an EMBL/GenBank/DDBJ whole genome shotgun (WGS) entry which is preliminary data.</text>
</comment>